<proteinExistence type="predicted"/>
<name>A0AAD1UAI7_EUPCR</name>
<keyword evidence="2" id="KW-1185">Reference proteome</keyword>
<evidence type="ECO:0000313" key="1">
    <source>
        <dbReference type="EMBL" id="CAI2364370.1"/>
    </source>
</evidence>
<protein>
    <submittedName>
        <fullName evidence="1">Uncharacterized protein</fullName>
    </submittedName>
</protein>
<dbReference type="Proteomes" id="UP001295684">
    <property type="component" value="Unassembled WGS sequence"/>
</dbReference>
<dbReference type="AlphaFoldDB" id="A0AAD1UAI7"/>
<organism evidence="1 2">
    <name type="scientific">Euplotes crassus</name>
    <dbReference type="NCBI Taxonomy" id="5936"/>
    <lineage>
        <taxon>Eukaryota</taxon>
        <taxon>Sar</taxon>
        <taxon>Alveolata</taxon>
        <taxon>Ciliophora</taxon>
        <taxon>Intramacronucleata</taxon>
        <taxon>Spirotrichea</taxon>
        <taxon>Hypotrichia</taxon>
        <taxon>Euplotida</taxon>
        <taxon>Euplotidae</taxon>
        <taxon>Moneuplotes</taxon>
    </lineage>
</organism>
<accession>A0AAD1UAI7</accession>
<evidence type="ECO:0000313" key="2">
    <source>
        <dbReference type="Proteomes" id="UP001295684"/>
    </source>
</evidence>
<sequence>MGNKTVGKKHNRQSTLANLQNIDLDHLPKYVDDPVEFFNSRMEFRESLETWGYFWAHKLIEDAFIRPNFDISLLNKISTVNNDLDLSFGDFSEAEETKDYSGKEVCLTAQVSQLKKDLEKKGSSFIKNTLGTAMMVTRKLTLHVHVIGIAVTLLEVMLEFESEDKVDEEIDTRIDKAKGDLDKNILKSNLTDLKAKFLAVKNTFELVVNGSDNFDIRRARLDSVLGVCEEISLMIRDTESDIYKSAHQCLDIVFLFCIMHLSMLDMSISTFKMKDYCEDYSRNKQYYDLLMQSYVEQALANYIHPVVLNYHNQYSSFKETEEIFYELSSMVVHRVENNKTHSCWNADIEEMKKDNMFYHFKFDKLKEIDPPFFAEGTETPLLLRALRYGMCLKLEEMMAQYNEVKAIFSQDDVNQQLQEINEGLDFDSDLNDQKENISPMKEESKEMEKIQRMEKFDSCRTNQKEDDNYSKQFDKKYHLIDQNNPHFKKIKKTHLNKINCEEIKKKAAREQKMLVEFYSSNEEELASRDKGLDQFFFQAHLHELLTENQEIFENLSKYIIFSEENKRFFDVAL</sequence>
<dbReference type="EMBL" id="CAMPGE010005519">
    <property type="protein sequence ID" value="CAI2364370.1"/>
    <property type="molecule type" value="Genomic_DNA"/>
</dbReference>
<reference evidence="1" key="1">
    <citation type="submission" date="2023-07" db="EMBL/GenBank/DDBJ databases">
        <authorList>
            <consortium name="AG Swart"/>
            <person name="Singh M."/>
            <person name="Singh A."/>
            <person name="Seah K."/>
            <person name="Emmerich C."/>
        </authorList>
    </citation>
    <scope>NUCLEOTIDE SEQUENCE</scope>
    <source>
        <strain evidence="1">DP1</strain>
    </source>
</reference>
<gene>
    <name evidence="1" type="ORF">ECRASSUSDP1_LOCUS5713</name>
</gene>
<comment type="caution">
    <text evidence="1">The sequence shown here is derived from an EMBL/GenBank/DDBJ whole genome shotgun (WGS) entry which is preliminary data.</text>
</comment>